<dbReference type="Pfam" id="PF00271">
    <property type="entry name" value="Helicase_C"/>
    <property type="match status" value="1"/>
</dbReference>
<feature type="non-terminal residue" evidence="2">
    <location>
        <position position="1"/>
    </location>
</feature>
<dbReference type="EMBL" id="CAJNNV010028667">
    <property type="protein sequence ID" value="CAE8625423.1"/>
    <property type="molecule type" value="Genomic_DNA"/>
</dbReference>
<name>A0A813GGI9_POLGL</name>
<dbReference type="Gene3D" id="3.40.50.300">
    <property type="entry name" value="P-loop containing nucleotide triphosphate hydrolases"/>
    <property type="match status" value="1"/>
</dbReference>
<evidence type="ECO:0000313" key="2">
    <source>
        <dbReference type="EMBL" id="CAE8625423.1"/>
    </source>
</evidence>
<dbReference type="Proteomes" id="UP000654075">
    <property type="component" value="Unassembled WGS sequence"/>
</dbReference>
<accession>A0A813GGI9</accession>
<gene>
    <name evidence="2" type="ORF">PGLA1383_LOCUS42420</name>
</gene>
<dbReference type="PANTHER" id="PTHR47958">
    <property type="entry name" value="ATP-DEPENDENT RNA HELICASE DBP3"/>
    <property type="match status" value="1"/>
</dbReference>
<evidence type="ECO:0000313" key="3">
    <source>
        <dbReference type="Proteomes" id="UP000654075"/>
    </source>
</evidence>
<keyword evidence="3" id="KW-1185">Reference proteome</keyword>
<dbReference type="SUPFAM" id="SSF52540">
    <property type="entry name" value="P-loop containing nucleoside triphosphate hydrolases"/>
    <property type="match status" value="1"/>
</dbReference>
<comment type="caution">
    <text evidence="2">The sequence shown here is derived from an EMBL/GenBank/DDBJ whole genome shotgun (WGS) entry which is preliminary data.</text>
</comment>
<protein>
    <recommendedName>
        <fullName evidence="1">Helicase C-terminal domain-containing protein</fullName>
    </recommendedName>
</protein>
<dbReference type="InterPro" id="IPR027417">
    <property type="entry name" value="P-loop_NTPase"/>
</dbReference>
<feature type="domain" description="Helicase C-terminal" evidence="1">
    <location>
        <begin position="34"/>
        <end position="189"/>
    </location>
</feature>
<organism evidence="2 3">
    <name type="scientific">Polarella glacialis</name>
    <name type="common">Dinoflagellate</name>
    <dbReference type="NCBI Taxonomy" id="89957"/>
    <lineage>
        <taxon>Eukaryota</taxon>
        <taxon>Sar</taxon>
        <taxon>Alveolata</taxon>
        <taxon>Dinophyceae</taxon>
        <taxon>Suessiales</taxon>
        <taxon>Suessiaceae</taxon>
        <taxon>Polarella</taxon>
    </lineage>
</organism>
<dbReference type="InterPro" id="IPR001650">
    <property type="entry name" value="Helicase_C-like"/>
</dbReference>
<evidence type="ECO:0000259" key="1">
    <source>
        <dbReference type="PROSITE" id="PS51194"/>
    </source>
</evidence>
<sequence length="203" mass="22587">VPSADIPSENSIRFDLRGVEHRVVRLQDQEKLSRLSDLLDVLDFRQAVVFVSSSERADRLQRALRGPPSLVVHEGFSAEQQTQRLEQFRNFEKRVLVTTQIDLFNEGICIDKVDAVINYDAPCDSWQYACRVGYSRLDSSGDPQHKGPAPVRAAISFVVGDADEAFLVDAKQKLGLELLELPCVSCEMACSSPPQLSQLAQAL</sequence>
<proteinExistence type="predicted"/>
<dbReference type="PROSITE" id="PS51194">
    <property type="entry name" value="HELICASE_CTER"/>
    <property type="match status" value="1"/>
</dbReference>
<reference evidence="2" key="1">
    <citation type="submission" date="2021-02" db="EMBL/GenBank/DDBJ databases">
        <authorList>
            <person name="Dougan E. K."/>
            <person name="Rhodes N."/>
            <person name="Thang M."/>
            <person name="Chan C."/>
        </authorList>
    </citation>
    <scope>NUCLEOTIDE SEQUENCE</scope>
</reference>
<dbReference type="AlphaFoldDB" id="A0A813GGI9"/>